<keyword evidence="1" id="KW-0285">Flavoprotein</keyword>
<evidence type="ECO:0000313" key="6">
    <source>
        <dbReference type="EMBL" id="RDW80987.1"/>
    </source>
</evidence>
<dbReference type="Gene3D" id="3.20.20.30">
    <property type="entry name" value="Luciferase-like domain"/>
    <property type="match status" value="1"/>
</dbReference>
<dbReference type="CDD" id="cd01094">
    <property type="entry name" value="Alkanesulfonate_monoxygenase"/>
    <property type="match status" value="1"/>
</dbReference>
<dbReference type="InterPro" id="IPR011251">
    <property type="entry name" value="Luciferase-like_dom"/>
</dbReference>
<dbReference type="Pfam" id="PF00296">
    <property type="entry name" value="Bac_luciferase"/>
    <property type="match status" value="1"/>
</dbReference>
<dbReference type="PANTHER" id="PTHR42847">
    <property type="entry name" value="ALKANESULFONATE MONOOXYGENASE"/>
    <property type="match status" value="1"/>
</dbReference>
<reference evidence="6 7" key="1">
    <citation type="journal article" date="2018" name="IMA Fungus">
        <title>IMA Genome-F 9: Draft genome sequence of Annulohypoxylon stygium, Aspergillus mulundensis, Berkeleyomyces basicola (syn. Thielaviopsis basicola), Ceratocystis smalleyi, two Cercospora beticola strains, Coleophoma cylindrospora, Fusarium fracticaudum, Phialophora cf. hyalina, and Morchella septimelata.</title>
        <authorList>
            <person name="Wingfield B.D."/>
            <person name="Bills G.F."/>
            <person name="Dong Y."/>
            <person name="Huang W."/>
            <person name="Nel W.J."/>
            <person name="Swalarsk-Parry B.S."/>
            <person name="Vaghefi N."/>
            <person name="Wilken P.M."/>
            <person name="An Z."/>
            <person name="de Beer Z.W."/>
            <person name="De Vos L."/>
            <person name="Chen L."/>
            <person name="Duong T.A."/>
            <person name="Gao Y."/>
            <person name="Hammerbacher A."/>
            <person name="Kikkert J.R."/>
            <person name="Li Y."/>
            <person name="Li H."/>
            <person name="Li K."/>
            <person name="Li Q."/>
            <person name="Liu X."/>
            <person name="Ma X."/>
            <person name="Naidoo K."/>
            <person name="Pethybridge S.J."/>
            <person name="Sun J."/>
            <person name="Steenkamp E.T."/>
            <person name="van der Nest M.A."/>
            <person name="van Wyk S."/>
            <person name="Wingfield M.J."/>
            <person name="Xiong C."/>
            <person name="Yue Q."/>
            <person name="Zhang X."/>
        </authorList>
    </citation>
    <scope>NUCLEOTIDE SEQUENCE [LARGE SCALE GENOMIC DNA]</scope>
    <source>
        <strain evidence="6 7">BP5796</strain>
    </source>
</reference>
<evidence type="ECO:0000259" key="5">
    <source>
        <dbReference type="Pfam" id="PF00296"/>
    </source>
</evidence>
<gene>
    <name evidence="6" type="ORF">BP5796_05685</name>
</gene>
<keyword evidence="7" id="KW-1185">Reference proteome</keyword>
<keyword evidence="3" id="KW-0560">Oxidoreductase</keyword>
<feature type="domain" description="Luciferase-like" evidence="5">
    <location>
        <begin position="15"/>
        <end position="332"/>
    </location>
</feature>
<name>A0A3D8S3U9_9HELO</name>
<dbReference type="EMBL" id="PDLN01000007">
    <property type="protein sequence ID" value="RDW80987.1"/>
    <property type="molecule type" value="Genomic_DNA"/>
</dbReference>
<dbReference type="Proteomes" id="UP000256328">
    <property type="component" value="Unassembled WGS sequence"/>
</dbReference>
<dbReference type="InterPro" id="IPR036661">
    <property type="entry name" value="Luciferase-like_sf"/>
</dbReference>
<dbReference type="OrthoDB" id="2558704at2759"/>
<sequence>MAENPMLNKNQFLLGTFASNCGHGMSMTKIEERWDNSWENNLALAHLLDDAGIEFMLPIARWIGFGGDTDYHGNILETVTWATGLLALTKRLHVIATIHTAVNNPVAVAKQIATIDQISNGRIGLNVVAGWNQPEYEALGLAMKSSHEERYAYAQDWFDVIQKLWATKGPFNHDGQYFQLKGTYGDPRPSHRIPIVNAAGSGEGRSFATRNTDILFTPAIDLTRSKPEIEELKKMAKDAGREVGVLTFSHVVCRPTEKEARDFVEYYAVQNADKPAIDNMIALQFAFAKSYPHDLLEKLRGSMAIGQGGYELIGTPQQVADGILRLHKTGFNGTTLSFVNYVEEFPYFRDNVLPLLEKAGIRQPAVKI</sequence>
<dbReference type="InterPro" id="IPR050172">
    <property type="entry name" value="SsuD_RutA_monooxygenase"/>
</dbReference>
<dbReference type="AlphaFoldDB" id="A0A3D8S3U9"/>
<protein>
    <recommendedName>
        <fullName evidence="5">Luciferase-like domain-containing protein</fullName>
    </recommendedName>
</protein>
<comment type="caution">
    <text evidence="6">The sequence shown here is derived from an EMBL/GenBank/DDBJ whole genome shotgun (WGS) entry which is preliminary data.</text>
</comment>
<dbReference type="GO" id="GO:0016705">
    <property type="term" value="F:oxidoreductase activity, acting on paired donors, with incorporation or reduction of molecular oxygen"/>
    <property type="evidence" value="ECO:0007669"/>
    <property type="project" value="InterPro"/>
</dbReference>
<dbReference type="GO" id="GO:0004497">
    <property type="term" value="F:monooxygenase activity"/>
    <property type="evidence" value="ECO:0007669"/>
    <property type="project" value="UniProtKB-KW"/>
</dbReference>
<dbReference type="SUPFAM" id="SSF51679">
    <property type="entry name" value="Bacterial luciferase-like"/>
    <property type="match status" value="1"/>
</dbReference>
<organism evidence="6 7">
    <name type="scientific">Coleophoma crateriformis</name>
    <dbReference type="NCBI Taxonomy" id="565419"/>
    <lineage>
        <taxon>Eukaryota</taxon>
        <taxon>Fungi</taxon>
        <taxon>Dikarya</taxon>
        <taxon>Ascomycota</taxon>
        <taxon>Pezizomycotina</taxon>
        <taxon>Leotiomycetes</taxon>
        <taxon>Helotiales</taxon>
        <taxon>Dermateaceae</taxon>
        <taxon>Coleophoma</taxon>
    </lineage>
</organism>
<evidence type="ECO:0000256" key="3">
    <source>
        <dbReference type="ARBA" id="ARBA00023002"/>
    </source>
</evidence>
<keyword evidence="2" id="KW-0288">FMN</keyword>
<evidence type="ECO:0000313" key="7">
    <source>
        <dbReference type="Proteomes" id="UP000256328"/>
    </source>
</evidence>
<proteinExistence type="predicted"/>
<dbReference type="PANTHER" id="PTHR42847:SF4">
    <property type="entry name" value="ALKANESULFONATE MONOOXYGENASE-RELATED"/>
    <property type="match status" value="1"/>
</dbReference>
<keyword evidence="4" id="KW-0503">Monooxygenase</keyword>
<evidence type="ECO:0000256" key="4">
    <source>
        <dbReference type="ARBA" id="ARBA00023033"/>
    </source>
</evidence>
<evidence type="ECO:0000256" key="1">
    <source>
        <dbReference type="ARBA" id="ARBA00022630"/>
    </source>
</evidence>
<accession>A0A3D8S3U9</accession>
<evidence type="ECO:0000256" key="2">
    <source>
        <dbReference type="ARBA" id="ARBA00022643"/>
    </source>
</evidence>